<dbReference type="RefSeq" id="WP_422864827.1">
    <property type="nucleotide sequence ID" value="NZ_JAMSKV010000011.1"/>
</dbReference>
<dbReference type="Gene3D" id="1.10.357.10">
    <property type="entry name" value="Tetracycline Repressor, domain 2"/>
    <property type="match status" value="1"/>
</dbReference>
<dbReference type="InterPro" id="IPR001647">
    <property type="entry name" value="HTH_TetR"/>
</dbReference>
<evidence type="ECO:0000256" key="2">
    <source>
        <dbReference type="ARBA" id="ARBA00023125"/>
    </source>
</evidence>
<evidence type="ECO:0000313" key="6">
    <source>
        <dbReference type="EMBL" id="MCQ8279341.1"/>
    </source>
</evidence>
<feature type="DNA-binding region" description="H-T-H motif" evidence="4">
    <location>
        <begin position="22"/>
        <end position="41"/>
    </location>
</feature>
<evidence type="ECO:0000259" key="5">
    <source>
        <dbReference type="PROSITE" id="PS50977"/>
    </source>
</evidence>
<gene>
    <name evidence="6" type="ORF">NFI95_12900</name>
</gene>
<dbReference type="SUPFAM" id="SSF46689">
    <property type="entry name" value="Homeodomain-like"/>
    <property type="match status" value="1"/>
</dbReference>
<feature type="domain" description="HTH tetR-type" evidence="5">
    <location>
        <begin position="1"/>
        <end position="59"/>
    </location>
</feature>
<proteinExistence type="predicted"/>
<evidence type="ECO:0000256" key="3">
    <source>
        <dbReference type="ARBA" id="ARBA00023163"/>
    </source>
</evidence>
<dbReference type="PROSITE" id="PS50977">
    <property type="entry name" value="HTH_TETR_2"/>
    <property type="match status" value="1"/>
</dbReference>
<dbReference type="EMBL" id="JAMSKV010000011">
    <property type="protein sequence ID" value="MCQ8279341.1"/>
    <property type="molecule type" value="Genomic_DNA"/>
</dbReference>
<sequence length="180" mass="19054">MRDAALEAGRALLIAKGPDAVTLKAVGAALGVTHANVLHHFGSAERFRAALRNAMVLDLNERMTAILARPGRTEADLARIVDETFAAYAEGGIGSLIAWLHLHGETAIDAQLEESIERLMAAVRRKFGDHPPAGMPVGLLTMLAFAASILGGPLGRLVGVEPASFRALALRLLVRLPTEP</sequence>
<dbReference type="PANTHER" id="PTHR30055:SF234">
    <property type="entry name" value="HTH-TYPE TRANSCRIPTIONAL REGULATOR BETI"/>
    <property type="match status" value="1"/>
</dbReference>
<evidence type="ECO:0000256" key="4">
    <source>
        <dbReference type="PROSITE-ProRule" id="PRU00335"/>
    </source>
</evidence>
<keyword evidence="3" id="KW-0804">Transcription</keyword>
<keyword evidence="7" id="KW-1185">Reference proteome</keyword>
<keyword evidence="1" id="KW-0805">Transcription regulation</keyword>
<keyword evidence="2 4" id="KW-0238">DNA-binding</keyword>
<comment type="caution">
    <text evidence="6">The sequence shown here is derived from an EMBL/GenBank/DDBJ whole genome shotgun (WGS) entry which is preliminary data.</text>
</comment>
<dbReference type="Pfam" id="PF00440">
    <property type="entry name" value="TetR_N"/>
    <property type="match status" value="1"/>
</dbReference>
<accession>A0ABT1W8X1</accession>
<protein>
    <submittedName>
        <fullName evidence="6">TetR/AcrR family transcriptional regulator</fullName>
    </submittedName>
</protein>
<dbReference type="PANTHER" id="PTHR30055">
    <property type="entry name" value="HTH-TYPE TRANSCRIPTIONAL REGULATOR RUTR"/>
    <property type="match status" value="1"/>
</dbReference>
<organism evidence="6 7">
    <name type="scientific">Endosaccharibacter trunci</name>
    <dbReference type="NCBI Taxonomy" id="2812733"/>
    <lineage>
        <taxon>Bacteria</taxon>
        <taxon>Pseudomonadati</taxon>
        <taxon>Pseudomonadota</taxon>
        <taxon>Alphaproteobacteria</taxon>
        <taxon>Acetobacterales</taxon>
        <taxon>Acetobacteraceae</taxon>
        <taxon>Endosaccharibacter</taxon>
    </lineage>
</organism>
<name>A0ABT1W8X1_9PROT</name>
<dbReference type="Proteomes" id="UP001524587">
    <property type="component" value="Unassembled WGS sequence"/>
</dbReference>
<dbReference type="InterPro" id="IPR050109">
    <property type="entry name" value="HTH-type_TetR-like_transc_reg"/>
</dbReference>
<evidence type="ECO:0000313" key="7">
    <source>
        <dbReference type="Proteomes" id="UP001524587"/>
    </source>
</evidence>
<dbReference type="InterPro" id="IPR009057">
    <property type="entry name" value="Homeodomain-like_sf"/>
</dbReference>
<reference evidence="6 7" key="1">
    <citation type="submission" date="2022-06" db="EMBL/GenBank/DDBJ databases">
        <title>Endosaccharibacter gen. nov., sp. nov., endophytic bacteria isolated from sugarcane.</title>
        <authorList>
            <person name="Pitiwittayakul N."/>
            <person name="Yukphan P."/>
            <person name="Charoenyingcharoen P."/>
            <person name="Tanasupawat S."/>
        </authorList>
    </citation>
    <scope>NUCLEOTIDE SEQUENCE [LARGE SCALE GENOMIC DNA]</scope>
    <source>
        <strain evidence="6 7">KSS8</strain>
    </source>
</reference>
<evidence type="ECO:0000256" key="1">
    <source>
        <dbReference type="ARBA" id="ARBA00023015"/>
    </source>
</evidence>